<name>A0A1M6WAW7_REIAG</name>
<dbReference type="RefSeq" id="WP_139281106.1">
    <property type="nucleotide sequence ID" value="NZ_FRAA01000011.1"/>
</dbReference>
<gene>
    <name evidence="2" type="ORF">SAMN04488028_11127</name>
</gene>
<organism evidence="2 3">
    <name type="scientific">Reichenbachiella agariperforans</name>
    <dbReference type="NCBI Taxonomy" id="156994"/>
    <lineage>
        <taxon>Bacteria</taxon>
        <taxon>Pseudomonadati</taxon>
        <taxon>Bacteroidota</taxon>
        <taxon>Cytophagia</taxon>
        <taxon>Cytophagales</taxon>
        <taxon>Reichenbachiellaceae</taxon>
        <taxon>Reichenbachiella</taxon>
    </lineage>
</organism>
<evidence type="ECO:0000256" key="1">
    <source>
        <dbReference type="SAM" id="SignalP"/>
    </source>
</evidence>
<proteinExistence type="predicted"/>
<protein>
    <recommendedName>
        <fullName evidence="4">Outer membrane lipoprotein-sorting protein</fullName>
    </recommendedName>
</protein>
<feature type="chain" id="PRO_5012522799" description="Outer membrane lipoprotein-sorting protein" evidence="1">
    <location>
        <begin position="22"/>
        <end position="237"/>
    </location>
</feature>
<reference evidence="3" key="1">
    <citation type="submission" date="2016-11" db="EMBL/GenBank/DDBJ databases">
        <authorList>
            <person name="Varghese N."/>
            <person name="Submissions S."/>
        </authorList>
    </citation>
    <scope>NUCLEOTIDE SEQUENCE [LARGE SCALE GENOMIC DNA]</scope>
    <source>
        <strain evidence="3">DSM 26134</strain>
    </source>
</reference>
<keyword evidence="3" id="KW-1185">Reference proteome</keyword>
<dbReference type="Proteomes" id="UP000184474">
    <property type="component" value="Unassembled WGS sequence"/>
</dbReference>
<accession>A0A1M6WAW7</accession>
<keyword evidence="1" id="KW-0732">Signal</keyword>
<evidence type="ECO:0000313" key="3">
    <source>
        <dbReference type="Proteomes" id="UP000184474"/>
    </source>
</evidence>
<dbReference type="STRING" id="156994.SAMN04488028_11127"/>
<evidence type="ECO:0000313" key="2">
    <source>
        <dbReference type="EMBL" id="SHK90920.1"/>
    </source>
</evidence>
<sequence>MGSKLLLFCMVSICYVCSGFAQNLDAVLELHRTAVGEQSLAAMRSVQVEMIEREGAATPRIYHITKKRPNKVRKETVSKDHRFVMVFDGEEGQVLESWKEDSLRELTVQEQALLEIESTIGSPLQLGEFDGHDLFWLGTETIGSQEFVVIRMTFYDNYFVDFYIDRADYLLYKYVVYADLSAKVDFEYFYKDYKKLGAFVLPYSFEKRRKGENTIYYTIKDIVFGAGAADTLFVLVR</sequence>
<dbReference type="AlphaFoldDB" id="A0A1M6WAW7"/>
<feature type="signal peptide" evidence="1">
    <location>
        <begin position="1"/>
        <end position="21"/>
    </location>
</feature>
<evidence type="ECO:0008006" key="4">
    <source>
        <dbReference type="Google" id="ProtNLM"/>
    </source>
</evidence>
<dbReference type="EMBL" id="FRAA01000011">
    <property type="protein sequence ID" value="SHK90920.1"/>
    <property type="molecule type" value="Genomic_DNA"/>
</dbReference>